<sequence length="218" mass="23900">MCFPLASVWVVMHPTAQPPGSFPRVRASSRSACLVTLMLSHTTVWPALLHSLTEVFSPPTPRGQQNNKTRANDLLSGRQSLGFVLDSSKQLPFRRHNSRPGGLLVVPVSSKPPYLQSGYHNESCSSPSLQTAASGAQRSNYTRMGERTVPLAKNELSTRTIACAIPGAFITGGTLGAAQKFLIRAYHQVWSSPNTAAREQIFSHQLWPSFENESRTRD</sequence>
<feature type="region of interest" description="Disordered" evidence="1">
    <location>
        <begin position="119"/>
        <end position="138"/>
    </location>
</feature>
<proteinExistence type="predicted"/>
<keyword evidence="3" id="KW-1185">Reference proteome</keyword>
<name>A0AA39WWY1_9PEZI</name>
<dbReference type="Proteomes" id="UP001175000">
    <property type="component" value="Unassembled WGS sequence"/>
</dbReference>
<organism evidence="2 3">
    <name type="scientific">Immersiella caudata</name>
    <dbReference type="NCBI Taxonomy" id="314043"/>
    <lineage>
        <taxon>Eukaryota</taxon>
        <taxon>Fungi</taxon>
        <taxon>Dikarya</taxon>
        <taxon>Ascomycota</taxon>
        <taxon>Pezizomycotina</taxon>
        <taxon>Sordariomycetes</taxon>
        <taxon>Sordariomycetidae</taxon>
        <taxon>Sordariales</taxon>
        <taxon>Lasiosphaeriaceae</taxon>
        <taxon>Immersiella</taxon>
    </lineage>
</organism>
<dbReference type="EMBL" id="JAULSU010000003">
    <property type="protein sequence ID" value="KAK0623154.1"/>
    <property type="molecule type" value="Genomic_DNA"/>
</dbReference>
<protein>
    <submittedName>
        <fullName evidence="2">Uncharacterized protein</fullName>
    </submittedName>
</protein>
<dbReference type="AlphaFoldDB" id="A0AA39WWY1"/>
<evidence type="ECO:0000313" key="3">
    <source>
        <dbReference type="Proteomes" id="UP001175000"/>
    </source>
</evidence>
<reference evidence="2" key="1">
    <citation type="submission" date="2023-06" db="EMBL/GenBank/DDBJ databases">
        <title>Genome-scale phylogeny and comparative genomics of the fungal order Sordariales.</title>
        <authorList>
            <consortium name="Lawrence Berkeley National Laboratory"/>
            <person name="Hensen N."/>
            <person name="Bonometti L."/>
            <person name="Westerberg I."/>
            <person name="Brannstrom I.O."/>
            <person name="Guillou S."/>
            <person name="Cros-Aarteil S."/>
            <person name="Calhoun S."/>
            <person name="Haridas S."/>
            <person name="Kuo A."/>
            <person name="Mondo S."/>
            <person name="Pangilinan J."/>
            <person name="Riley R."/>
            <person name="Labutti K."/>
            <person name="Andreopoulos B."/>
            <person name="Lipzen A."/>
            <person name="Chen C."/>
            <person name="Yanf M."/>
            <person name="Daum C."/>
            <person name="Ng V."/>
            <person name="Clum A."/>
            <person name="Steindorff A."/>
            <person name="Ohm R."/>
            <person name="Martin F."/>
            <person name="Silar P."/>
            <person name="Natvig D."/>
            <person name="Lalanne C."/>
            <person name="Gautier V."/>
            <person name="Ament-Velasquez S.L."/>
            <person name="Kruys A."/>
            <person name="Hutchinson M.I."/>
            <person name="Powell A.J."/>
            <person name="Barry K."/>
            <person name="Miller A.N."/>
            <person name="Grigoriev I.V."/>
            <person name="Debuchy R."/>
            <person name="Gladieux P."/>
            <person name="Thoren M.H."/>
            <person name="Johannesson H."/>
        </authorList>
    </citation>
    <scope>NUCLEOTIDE SEQUENCE</scope>
    <source>
        <strain evidence="2">CBS 606.72</strain>
    </source>
</reference>
<comment type="caution">
    <text evidence="2">The sequence shown here is derived from an EMBL/GenBank/DDBJ whole genome shotgun (WGS) entry which is preliminary data.</text>
</comment>
<evidence type="ECO:0000256" key="1">
    <source>
        <dbReference type="SAM" id="MobiDB-lite"/>
    </source>
</evidence>
<accession>A0AA39WWY1</accession>
<gene>
    <name evidence="2" type="ORF">B0T14DRAFT_166155</name>
</gene>
<evidence type="ECO:0000313" key="2">
    <source>
        <dbReference type="EMBL" id="KAK0623154.1"/>
    </source>
</evidence>